<dbReference type="GO" id="GO:0000225">
    <property type="term" value="F:N-acetylglucosaminylphosphatidylinositol deacetylase activity"/>
    <property type="evidence" value="ECO:0007669"/>
    <property type="project" value="UniProtKB-EC"/>
</dbReference>
<dbReference type="GO" id="GO:0006506">
    <property type="term" value="P:GPI anchor biosynthetic process"/>
    <property type="evidence" value="ECO:0007669"/>
    <property type="project" value="UniProtKB-UniPathway"/>
</dbReference>
<name>A0A673B8M6_9TELE</name>
<protein>
    <recommendedName>
        <fullName evidence="2">N-acetylglucosaminylphosphatidylinositol deacetylase</fullName>
        <ecNumber evidence="2">3.5.1.89</ecNumber>
    </recommendedName>
</protein>
<evidence type="ECO:0000256" key="3">
    <source>
        <dbReference type="SAM" id="Phobius"/>
    </source>
</evidence>
<dbReference type="PANTHER" id="PTHR12993:SF11">
    <property type="entry name" value="N-ACETYLGLUCOSAMINYL-PHOSPHATIDYLINOSITOL DE-N-ACETYLASE"/>
    <property type="match status" value="1"/>
</dbReference>
<dbReference type="Pfam" id="PF02585">
    <property type="entry name" value="PIG-L"/>
    <property type="match status" value="1"/>
</dbReference>
<evidence type="ECO:0000313" key="5">
    <source>
        <dbReference type="Proteomes" id="UP000472271"/>
    </source>
</evidence>
<reference evidence="4" key="1">
    <citation type="submission" date="2019-06" db="EMBL/GenBank/DDBJ databases">
        <authorList>
            <consortium name="Wellcome Sanger Institute Data Sharing"/>
        </authorList>
    </citation>
    <scope>NUCLEOTIDE SEQUENCE [LARGE SCALE GENOMIC DNA]</scope>
</reference>
<dbReference type="InterPro" id="IPR003737">
    <property type="entry name" value="GlcNAc_PI_deacetylase-related"/>
</dbReference>
<keyword evidence="3" id="KW-1133">Transmembrane helix</keyword>
<proteinExistence type="inferred from homology"/>
<reference evidence="4" key="3">
    <citation type="submission" date="2025-09" db="UniProtKB">
        <authorList>
            <consortium name="Ensembl"/>
        </authorList>
    </citation>
    <scope>IDENTIFICATION</scope>
</reference>
<keyword evidence="5" id="KW-1185">Reference proteome</keyword>
<dbReference type="InParanoid" id="A0A673B8M6"/>
<feature type="transmembrane region" description="Helical" evidence="3">
    <location>
        <begin position="263"/>
        <end position="284"/>
    </location>
</feature>
<reference evidence="4" key="2">
    <citation type="submission" date="2025-08" db="UniProtKB">
        <authorList>
            <consortium name="Ensembl"/>
        </authorList>
    </citation>
    <scope>IDENTIFICATION</scope>
</reference>
<dbReference type="GO" id="GO:0016020">
    <property type="term" value="C:membrane"/>
    <property type="evidence" value="ECO:0007669"/>
    <property type="project" value="GOC"/>
</dbReference>
<dbReference type="Ensembl" id="ENSSORT00005039696.1">
    <property type="protein sequence ID" value="ENSSORP00005038701.1"/>
    <property type="gene ID" value="ENSSORG00005018080.1"/>
</dbReference>
<evidence type="ECO:0000256" key="1">
    <source>
        <dbReference type="ARBA" id="ARBA00006066"/>
    </source>
</evidence>
<feature type="transmembrane region" description="Helical" evidence="3">
    <location>
        <begin position="233"/>
        <end position="251"/>
    </location>
</feature>
<evidence type="ECO:0000313" key="4">
    <source>
        <dbReference type="Ensembl" id="ENSSORP00005038701.1"/>
    </source>
</evidence>
<dbReference type="GO" id="GO:0005783">
    <property type="term" value="C:endoplasmic reticulum"/>
    <property type="evidence" value="ECO:0007669"/>
    <property type="project" value="TreeGrafter"/>
</dbReference>
<dbReference type="UniPathway" id="UPA00196"/>
<dbReference type="EC" id="3.5.1.89" evidence="2"/>
<dbReference type="PANTHER" id="PTHR12993">
    <property type="entry name" value="N-ACETYLGLUCOSAMINYL-PHOSPHATIDYLINOSITOL DE-N-ACETYLASE-RELATED"/>
    <property type="match status" value="1"/>
</dbReference>
<gene>
    <name evidence="4" type="primary">LOC115433545</name>
</gene>
<feature type="transmembrane region" description="Helical" evidence="3">
    <location>
        <begin position="7"/>
        <end position="34"/>
    </location>
</feature>
<dbReference type="Gene3D" id="3.40.50.10320">
    <property type="entry name" value="LmbE-like"/>
    <property type="match status" value="1"/>
</dbReference>
<feature type="transmembrane region" description="Helical" evidence="3">
    <location>
        <begin position="163"/>
        <end position="180"/>
    </location>
</feature>
<dbReference type="AlphaFoldDB" id="A0A673B8M6"/>
<comment type="similarity">
    <text evidence="1">Belongs to the PIGL family.</text>
</comment>
<dbReference type="InterPro" id="IPR024078">
    <property type="entry name" value="LmbE-like_dom_sf"/>
</dbReference>
<feature type="transmembrane region" description="Helical" evidence="3">
    <location>
        <begin position="136"/>
        <end position="156"/>
    </location>
</feature>
<organism evidence="4 5">
    <name type="scientific">Sphaeramia orbicularis</name>
    <name type="common">orbiculate cardinalfish</name>
    <dbReference type="NCBI Taxonomy" id="375764"/>
    <lineage>
        <taxon>Eukaryota</taxon>
        <taxon>Metazoa</taxon>
        <taxon>Chordata</taxon>
        <taxon>Craniata</taxon>
        <taxon>Vertebrata</taxon>
        <taxon>Euteleostomi</taxon>
        <taxon>Actinopterygii</taxon>
        <taxon>Neopterygii</taxon>
        <taxon>Teleostei</taxon>
        <taxon>Neoteleostei</taxon>
        <taxon>Acanthomorphata</taxon>
        <taxon>Gobiaria</taxon>
        <taxon>Kurtiformes</taxon>
        <taxon>Apogonoidei</taxon>
        <taxon>Apogonidae</taxon>
        <taxon>Apogoninae</taxon>
        <taxon>Sphaeramia</taxon>
    </lineage>
</organism>
<dbReference type="Proteomes" id="UP000472271">
    <property type="component" value="Chromosome 14"/>
</dbReference>
<accession>A0A673B8M6</accession>
<keyword evidence="3" id="KW-0472">Membrane</keyword>
<dbReference type="SUPFAM" id="SSF102588">
    <property type="entry name" value="LmbE-like"/>
    <property type="match status" value="1"/>
</dbReference>
<evidence type="ECO:0000256" key="2">
    <source>
        <dbReference type="ARBA" id="ARBA00012176"/>
    </source>
</evidence>
<sequence>IRFIVHYILFIVSYILFIVYYILFIVYYILFIVYRTIKLFNNLQFKISWFGSAGAEVRVLVVTAHPDDECMFFGPSIIRLTEEKAEVHLLCLSEGNYYNQGSQRREELLNSCSLLGIPQSRVTLDPGSLIWNWNSLFYAHSLLLVLLSLLLLLFLFLRLLLSLLLLFLLLLFFFFQVLTFDSAGVSGHSNHVSIFKAVSHLASSGHVPDDCCLLSLDTVGLFRKYVSVLDLPLSWTLSSSLCVFNVSLLSFQDAMLCHRSQLLWFRHLYMVFSRYMFVNTFQMIPRGPRNLRIY</sequence>
<keyword evidence="3" id="KW-0812">Transmembrane</keyword>